<dbReference type="Proteomes" id="UP000243688">
    <property type="component" value="Unassembled WGS sequence"/>
</dbReference>
<dbReference type="Gene3D" id="3.20.20.80">
    <property type="entry name" value="Glycosidases"/>
    <property type="match status" value="1"/>
</dbReference>
<protein>
    <recommendedName>
        <fullName evidence="5">Glycoside hydrolase 35 catalytic domain-containing protein</fullName>
    </recommendedName>
</protein>
<gene>
    <name evidence="3" type="ORF">BLM47_13460</name>
</gene>
<dbReference type="Gene3D" id="2.102.20.10">
    <property type="entry name" value="Beta-galactosidase, domain 2"/>
    <property type="match status" value="1"/>
</dbReference>
<evidence type="ECO:0000313" key="3">
    <source>
        <dbReference type="EMBL" id="PDO09288.1"/>
    </source>
</evidence>
<proteinExistence type="predicted"/>
<reference evidence="3 4" key="1">
    <citation type="submission" date="2016-12" db="EMBL/GenBank/DDBJ databases">
        <title>Candidatus Reconcilibacillus cellulovorans genome.</title>
        <authorList>
            <person name="Kolinko S."/>
            <person name="Wu Y.-W."/>
            <person name="Tachea F."/>
            <person name="Denzel E."/>
            <person name="Hiras J."/>
            <person name="Baecker N."/>
            <person name="Chan L.J."/>
            <person name="Eichorst S.A."/>
            <person name="Frey D."/>
            <person name="Adams P.D."/>
            <person name="Pray T."/>
            <person name="Tanjore D."/>
            <person name="Petzold C.J."/>
            <person name="Gladden J.M."/>
            <person name="Simmons B.A."/>
            <person name="Singer S.W."/>
        </authorList>
    </citation>
    <scope>NUCLEOTIDE SEQUENCE [LARGE SCALE GENOMIC DNA]</scope>
    <source>
        <strain evidence="3">JTherm</strain>
    </source>
</reference>
<name>A0A2A6DW49_9BACL</name>
<dbReference type="Pfam" id="PF01301">
    <property type="entry name" value="Glyco_hydro_35"/>
    <property type="match status" value="1"/>
</dbReference>
<dbReference type="InterPro" id="IPR018954">
    <property type="entry name" value="Betagal_dom2"/>
</dbReference>
<evidence type="ECO:0000259" key="2">
    <source>
        <dbReference type="Pfam" id="PF10435"/>
    </source>
</evidence>
<dbReference type="InterPro" id="IPR017853">
    <property type="entry name" value="GH"/>
</dbReference>
<organism evidence="3 4">
    <name type="scientific">Candidatus Reconcilbacillus cellulovorans</name>
    <dbReference type="NCBI Taxonomy" id="1906605"/>
    <lineage>
        <taxon>Bacteria</taxon>
        <taxon>Bacillati</taxon>
        <taxon>Bacillota</taxon>
        <taxon>Bacilli</taxon>
        <taxon>Bacillales</taxon>
        <taxon>Paenibacillaceae</taxon>
        <taxon>Candidatus Reconcilbacillus</taxon>
    </lineage>
</organism>
<dbReference type="SUPFAM" id="SSF51011">
    <property type="entry name" value="Glycosyl hydrolase domain"/>
    <property type="match status" value="1"/>
</dbReference>
<dbReference type="InterPro" id="IPR037110">
    <property type="entry name" value="Betagal_dom2_sf"/>
</dbReference>
<evidence type="ECO:0008006" key="5">
    <source>
        <dbReference type="Google" id="ProtNLM"/>
    </source>
</evidence>
<evidence type="ECO:0000313" key="4">
    <source>
        <dbReference type="Proteomes" id="UP000243688"/>
    </source>
</evidence>
<feature type="domain" description="Glycoside hydrolase 35 catalytic" evidence="1">
    <location>
        <begin position="29"/>
        <end position="80"/>
    </location>
</feature>
<dbReference type="EMBL" id="MOXJ01000049">
    <property type="protein sequence ID" value="PDO09288.1"/>
    <property type="molecule type" value="Genomic_DNA"/>
</dbReference>
<sequence length="452" mass="49832">MQASYSARPFVPPESVEAMTLVKLGSGSNLIGYYMYHGGTNPVGRRGYLNESGLPKMTYDYQAPLGEFGRVGDTYHRIRMISLFLHAFGDILAPMGVCLPEGQDALEQADAGAVRWCVRQKDGAGFVFLNNFQDHVEMPDKTFRIRMETARGPVSFPRDGTMTLKSGAAAVLPFHLTFGEIELVSATAQPLTTLSHGGDDVVVFAEVEGNPPELVFRADAVAAVDPGQGTASRDGGLWVVKPAVGLEHAAVVTTFANRRIHFIVLRREETLQTYEFDLWGARRLAVSRSHLYAAKGQLYCTSPGERNIKVSLFPAPEKHLRASTGTVEMKRDGLFVTCSVEVPPYEPAVRVTQPFDRSALLNIDADWPEHVSDVFLTVEYDGDVAAAWIGGRMVTDHIHYGKPWFIGLKQIRHELAGEALHLGITPLRRGTVHTFVNQAFVERFEGEVDLCQ</sequence>
<accession>A0A2A6DW49</accession>
<feature type="domain" description="Beta-galactosidase" evidence="2">
    <location>
        <begin position="117"/>
        <end position="257"/>
    </location>
</feature>
<dbReference type="SUPFAM" id="SSF51445">
    <property type="entry name" value="(Trans)glycosidases"/>
    <property type="match status" value="1"/>
</dbReference>
<dbReference type="InterPro" id="IPR031330">
    <property type="entry name" value="Gly_Hdrlase_35_cat"/>
</dbReference>
<dbReference type="Pfam" id="PF10435">
    <property type="entry name" value="BetaGal_dom2"/>
    <property type="match status" value="1"/>
</dbReference>
<comment type="caution">
    <text evidence="3">The sequence shown here is derived from an EMBL/GenBank/DDBJ whole genome shotgun (WGS) entry which is preliminary data.</text>
</comment>
<dbReference type="AlphaFoldDB" id="A0A2A6DW49"/>
<evidence type="ECO:0000259" key="1">
    <source>
        <dbReference type="Pfam" id="PF01301"/>
    </source>
</evidence>